<sequence>MNEASIMFSSLLQHPEQLHLLRPWWLLALLPALWPGWRLWQRRAGAGQWRQVIDPQLLPAMLAQEPQRQASRQHYLWLLGWCLAVLALAGPAWQKLPQPVVKNDHALVIMLDLSASMYAQDVRPSRLVKALLKVTDIVRARRDGLTALVVYAADAYKVVPLTDDTRTIESLLPSLSPGMMPAPGSRPEKAIRLAQEMTHSAGLRQADLLLLTDGLQEQDVARIKSALQPGFRLRLLTLGTTDGAPIPLPGGGFLHDNNGQIVMPAFNPEPVLQLSRELNIPWQSMTLDDSDWQQLLPARQQVSSGSNSLQREYDQWKDGGFWLLLLLLVPALLLFRRGVLLCLPLLVLLTPSEPVWAAGWQDLWQTRDQQGAALFEQDPAAAAQRFNDPAWRGSAAYRAGDFQGAASAFAQAPASAENLYNLGNALAQNGQLQEALQAYDQALQQQPDLSAAQRNRAKVEELLQQQEQQQQQSGDNQSGENQSGDNQSGDNQSGDNQSGDNQSGDNQSGDNQSGDNQAGDNQSGDNQSGDNQSGDNQSGDNQSGQSQADDEFVRQQADKLARQQQEQEQQDATAKQPQEAAADGEGKDKPSGQQPAPGDQDPQSPAEATDLSAAAEQGLSREEQAAMDQWLQSVPDQPGNLLQRKFLYQYRQQPRLRESVQGEVEW</sequence>
<dbReference type="Proteomes" id="UP000596074">
    <property type="component" value="Chromosome"/>
</dbReference>
<keyword evidence="5" id="KW-1185">Reference proteome</keyword>
<dbReference type="InterPro" id="IPR011990">
    <property type="entry name" value="TPR-like_helical_dom_sf"/>
</dbReference>
<dbReference type="Pfam" id="PF13519">
    <property type="entry name" value="VWA_2"/>
    <property type="match status" value="1"/>
</dbReference>
<accession>A0A9X7YNC6</accession>
<dbReference type="PANTHER" id="PTHR22550">
    <property type="entry name" value="SPORE GERMINATION PROTEIN"/>
    <property type="match status" value="1"/>
</dbReference>
<dbReference type="KEGG" id="vcw:GJQ55_08710"/>
<feature type="compositionally biased region" description="Low complexity" evidence="2">
    <location>
        <begin position="464"/>
        <end position="484"/>
    </location>
</feature>
<evidence type="ECO:0000313" key="5">
    <source>
        <dbReference type="Proteomes" id="UP000596074"/>
    </source>
</evidence>
<dbReference type="AlphaFoldDB" id="A0A9X7YNC6"/>
<feature type="compositionally biased region" description="Low complexity" evidence="2">
    <location>
        <begin position="519"/>
        <end position="547"/>
    </location>
</feature>
<dbReference type="InterPro" id="IPR019734">
    <property type="entry name" value="TPR_rpt"/>
</dbReference>
<reference evidence="4 5" key="1">
    <citation type="submission" date="2019-11" db="EMBL/GenBank/DDBJ databases">
        <title>Venatorbacter sp. nov. a predator of Campylobacter and other Gram-negative bacteria.</title>
        <authorList>
            <person name="Saeedi A."/>
            <person name="Cummings N.J."/>
            <person name="Connerton I.F."/>
            <person name="Connerton P.L."/>
        </authorList>
    </citation>
    <scope>NUCLEOTIDE SEQUENCE [LARGE SCALE GENOMIC DNA]</scope>
    <source>
        <strain evidence="4">XL5</strain>
    </source>
</reference>
<dbReference type="InterPro" id="IPR050768">
    <property type="entry name" value="UPF0353/GerABKA_families"/>
</dbReference>
<protein>
    <submittedName>
        <fullName evidence="4">VWA domain-containing protein</fullName>
    </submittedName>
</protein>
<keyword evidence="1" id="KW-0802">TPR repeat</keyword>
<feature type="compositionally biased region" description="Polar residues" evidence="2">
    <location>
        <begin position="485"/>
        <end position="518"/>
    </location>
</feature>
<evidence type="ECO:0000313" key="4">
    <source>
        <dbReference type="EMBL" id="QQD24540.1"/>
    </source>
</evidence>
<dbReference type="SUPFAM" id="SSF48452">
    <property type="entry name" value="TPR-like"/>
    <property type="match status" value="1"/>
</dbReference>
<dbReference type="Gene3D" id="1.25.40.10">
    <property type="entry name" value="Tetratricopeptide repeat domain"/>
    <property type="match status" value="1"/>
</dbReference>
<dbReference type="InterPro" id="IPR002035">
    <property type="entry name" value="VWF_A"/>
</dbReference>
<dbReference type="PANTHER" id="PTHR22550:SF14">
    <property type="entry name" value="VWFA DOMAIN-CONTAINING PROTEIN"/>
    <property type="match status" value="1"/>
</dbReference>
<gene>
    <name evidence="4" type="ORF">GJQ55_08710</name>
</gene>
<dbReference type="PROSITE" id="PS50293">
    <property type="entry name" value="TPR_REGION"/>
    <property type="match status" value="1"/>
</dbReference>
<feature type="repeat" description="TPR" evidence="1">
    <location>
        <begin position="416"/>
        <end position="449"/>
    </location>
</feature>
<dbReference type="EMBL" id="CP046056">
    <property type="protein sequence ID" value="QQD24540.1"/>
    <property type="molecule type" value="Genomic_DNA"/>
</dbReference>
<dbReference type="Pfam" id="PF00515">
    <property type="entry name" value="TPR_1"/>
    <property type="match status" value="1"/>
</dbReference>
<feature type="domain" description="VWFA" evidence="3">
    <location>
        <begin position="107"/>
        <end position="214"/>
    </location>
</feature>
<name>A0A9X7YNC6_9GAMM</name>
<dbReference type="RefSeq" id="WP_228344599.1">
    <property type="nucleotide sequence ID" value="NZ_CP046056.1"/>
</dbReference>
<feature type="region of interest" description="Disordered" evidence="2">
    <location>
        <begin position="447"/>
        <end position="638"/>
    </location>
</feature>
<proteinExistence type="predicted"/>
<evidence type="ECO:0000259" key="3">
    <source>
        <dbReference type="Pfam" id="PF13519"/>
    </source>
</evidence>
<dbReference type="SUPFAM" id="SSF53300">
    <property type="entry name" value="vWA-like"/>
    <property type="match status" value="1"/>
</dbReference>
<feature type="compositionally biased region" description="Low complexity" evidence="2">
    <location>
        <begin position="591"/>
        <end position="606"/>
    </location>
</feature>
<dbReference type="PROSITE" id="PS50005">
    <property type="entry name" value="TPR"/>
    <property type="match status" value="1"/>
</dbReference>
<evidence type="ECO:0000256" key="1">
    <source>
        <dbReference type="PROSITE-ProRule" id="PRU00339"/>
    </source>
</evidence>
<dbReference type="InterPro" id="IPR036465">
    <property type="entry name" value="vWFA_dom_sf"/>
</dbReference>
<dbReference type="SMART" id="SM00028">
    <property type="entry name" value="TPR"/>
    <property type="match status" value="1"/>
</dbReference>
<feature type="compositionally biased region" description="Basic and acidic residues" evidence="2">
    <location>
        <begin position="551"/>
        <end position="561"/>
    </location>
</feature>
<evidence type="ECO:0000256" key="2">
    <source>
        <dbReference type="SAM" id="MobiDB-lite"/>
    </source>
</evidence>
<dbReference type="Gene3D" id="3.40.50.410">
    <property type="entry name" value="von Willebrand factor, type A domain"/>
    <property type="match status" value="1"/>
</dbReference>
<organism evidence="4 5">
    <name type="scientific">Venatoribacter cucullus</name>
    <dbReference type="NCBI Taxonomy" id="2661630"/>
    <lineage>
        <taxon>Bacteria</taxon>
        <taxon>Pseudomonadati</taxon>
        <taxon>Pseudomonadota</taxon>
        <taxon>Gammaproteobacteria</taxon>
        <taxon>Oceanospirillales</taxon>
        <taxon>Oceanospirillaceae</taxon>
        <taxon>Venatoribacter</taxon>
    </lineage>
</organism>